<dbReference type="InterPro" id="IPR020904">
    <property type="entry name" value="Sc_DH/Rdtase_CS"/>
</dbReference>
<dbReference type="PANTHER" id="PTHR42760:SF133">
    <property type="entry name" value="3-OXOACYL-[ACYL-CARRIER-PROTEIN] REDUCTASE"/>
    <property type="match status" value="1"/>
</dbReference>
<evidence type="ECO:0000256" key="3">
    <source>
        <dbReference type="ARBA" id="ARBA00023002"/>
    </source>
</evidence>
<dbReference type="FunFam" id="3.40.50.720:FF:000115">
    <property type="entry name" value="3-oxoacyl-[acyl-carrier-protein] reductase FabG"/>
    <property type="match status" value="1"/>
</dbReference>
<proteinExistence type="inferred from homology"/>
<sequence>MLQNKVVLITGASKGIGKAIAILFAQQGATVIINYLHSEDSLQQTLQEIKTICPTAIAIQADISKADQVQHLFSEVKKIFGRLDVLINNAGILKDNLILKTEEAEWEAILGTNLKGTFLCTKEAAKIMLLSGGKIINITSVMGLFGNPGQAAYSSSKAGIIGFTKTAAKELGPIGITVNAIAPGLTETEMISYLTIEQRERLLNQTILKRIGQPQEIARVALFLASDLASYVNGQVINVDGGMT</sequence>
<organism evidence="5 6">
    <name type="scientific">Candidatus Staskawiczbacteria bacterium RIFCSPHIGHO2_01_FULL_41_41</name>
    <dbReference type="NCBI Taxonomy" id="1802203"/>
    <lineage>
        <taxon>Bacteria</taxon>
        <taxon>Candidatus Staskawicziibacteriota</taxon>
    </lineage>
</organism>
<dbReference type="Pfam" id="PF13561">
    <property type="entry name" value="adh_short_C2"/>
    <property type="match status" value="1"/>
</dbReference>
<dbReference type="NCBIfam" id="NF005559">
    <property type="entry name" value="PRK07231.1"/>
    <property type="match status" value="1"/>
</dbReference>
<evidence type="ECO:0000313" key="6">
    <source>
        <dbReference type="Proteomes" id="UP000178774"/>
    </source>
</evidence>
<evidence type="ECO:0000256" key="2">
    <source>
        <dbReference type="ARBA" id="ARBA00022857"/>
    </source>
</evidence>
<evidence type="ECO:0000259" key="4">
    <source>
        <dbReference type="SMART" id="SM00822"/>
    </source>
</evidence>
<dbReference type="NCBIfam" id="NF009466">
    <property type="entry name" value="PRK12826.1-2"/>
    <property type="match status" value="1"/>
</dbReference>
<evidence type="ECO:0000256" key="1">
    <source>
        <dbReference type="ARBA" id="ARBA00006484"/>
    </source>
</evidence>
<dbReference type="PROSITE" id="PS00061">
    <property type="entry name" value="ADH_SHORT"/>
    <property type="match status" value="1"/>
</dbReference>
<dbReference type="Proteomes" id="UP000178774">
    <property type="component" value="Unassembled WGS sequence"/>
</dbReference>
<dbReference type="GO" id="GO:0048038">
    <property type="term" value="F:quinone binding"/>
    <property type="evidence" value="ECO:0007669"/>
    <property type="project" value="TreeGrafter"/>
</dbReference>
<dbReference type="SUPFAM" id="SSF51735">
    <property type="entry name" value="NAD(P)-binding Rossmann-fold domains"/>
    <property type="match status" value="1"/>
</dbReference>
<reference evidence="5 6" key="1">
    <citation type="journal article" date="2016" name="Nat. Commun.">
        <title>Thousands of microbial genomes shed light on interconnected biogeochemical processes in an aquifer system.</title>
        <authorList>
            <person name="Anantharaman K."/>
            <person name="Brown C.T."/>
            <person name="Hug L.A."/>
            <person name="Sharon I."/>
            <person name="Castelle C.J."/>
            <person name="Probst A.J."/>
            <person name="Thomas B.C."/>
            <person name="Singh A."/>
            <person name="Wilkins M.J."/>
            <person name="Karaoz U."/>
            <person name="Brodie E.L."/>
            <person name="Williams K.H."/>
            <person name="Hubbard S.S."/>
            <person name="Banfield J.F."/>
        </authorList>
    </citation>
    <scope>NUCLEOTIDE SEQUENCE [LARGE SCALE GENOMIC DNA]</scope>
</reference>
<dbReference type="InterPro" id="IPR057326">
    <property type="entry name" value="KR_dom"/>
</dbReference>
<gene>
    <name evidence="5" type="ORF">A2822_04490</name>
</gene>
<comment type="similarity">
    <text evidence="1">Belongs to the short-chain dehydrogenases/reductases (SDR) family.</text>
</comment>
<comment type="caution">
    <text evidence="5">The sequence shown here is derived from an EMBL/GenBank/DDBJ whole genome shotgun (WGS) entry which is preliminary data.</text>
</comment>
<feature type="domain" description="Ketoreductase" evidence="4">
    <location>
        <begin position="5"/>
        <end position="184"/>
    </location>
</feature>
<dbReference type="InterPro" id="IPR036291">
    <property type="entry name" value="NAD(P)-bd_dom_sf"/>
</dbReference>
<keyword evidence="3" id="KW-0560">Oxidoreductase</keyword>
<dbReference type="SMART" id="SM00822">
    <property type="entry name" value="PKS_KR"/>
    <property type="match status" value="1"/>
</dbReference>
<name>A0A1G2HSC1_9BACT</name>
<dbReference type="EMBL" id="MHOP01000024">
    <property type="protein sequence ID" value="OGZ65289.1"/>
    <property type="molecule type" value="Genomic_DNA"/>
</dbReference>
<accession>A0A1G2HSC1</accession>
<dbReference type="PRINTS" id="PR00080">
    <property type="entry name" value="SDRFAMILY"/>
</dbReference>
<evidence type="ECO:0000313" key="5">
    <source>
        <dbReference type="EMBL" id="OGZ65289.1"/>
    </source>
</evidence>
<dbReference type="InterPro" id="IPR002347">
    <property type="entry name" value="SDR_fam"/>
</dbReference>
<dbReference type="AlphaFoldDB" id="A0A1G2HSC1"/>
<dbReference type="PANTHER" id="PTHR42760">
    <property type="entry name" value="SHORT-CHAIN DEHYDROGENASES/REDUCTASES FAMILY MEMBER"/>
    <property type="match status" value="1"/>
</dbReference>
<dbReference type="GO" id="GO:0016616">
    <property type="term" value="F:oxidoreductase activity, acting on the CH-OH group of donors, NAD or NADP as acceptor"/>
    <property type="evidence" value="ECO:0007669"/>
    <property type="project" value="TreeGrafter"/>
</dbReference>
<dbReference type="PRINTS" id="PR00081">
    <property type="entry name" value="GDHRDH"/>
</dbReference>
<protein>
    <submittedName>
        <fullName evidence="5">Beta-ketoacyl-ACP reductase</fullName>
    </submittedName>
</protein>
<dbReference type="Gene3D" id="3.40.50.720">
    <property type="entry name" value="NAD(P)-binding Rossmann-like Domain"/>
    <property type="match status" value="1"/>
</dbReference>
<keyword evidence="2" id="KW-0521">NADP</keyword>
<dbReference type="GO" id="GO:0006633">
    <property type="term" value="P:fatty acid biosynthetic process"/>
    <property type="evidence" value="ECO:0007669"/>
    <property type="project" value="TreeGrafter"/>
</dbReference>